<keyword evidence="3" id="KW-1185">Reference proteome</keyword>
<feature type="domain" description="F-box" evidence="1">
    <location>
        <begin position="38"/>
        <end position="88"/>
    </location>
</feature>
<comment type="caution">
    <text evidence="2">The sequence shown here is derived from an EMBL/GenBank/DDBJ whole genome shotgun (WGS) entry which is preliminary data.</text>
</comment>
<dbReference type="Pfam" id="PF12937">
    <property type="entry name" value="F-box-like"/>
    <property type="match status" value="1"/>
</dbReference>
<evidence type="ECO:0000259" key="1">
    <source>
        <dbReference type="Pfam" id="PF12937"/>
    </source>
</evidence>
<sequence length="472" mass="52829">MASVLRSRLAELDWRIALLQAERDTVATRLAAVVYPVLSLPNEIVTQIFLHYGDGTANLKAALCVASVCRVWRAIDLSTSGLWKRFNLHPRLADCAETWLARSGVLALDVHLILDDELILQALEQYLPRVENLTLVFDPPVLRRTAQLGGPFTALESLSLKSGGTIHHVMLDVPVVLHPAFADAPNLRSVSIDGILLDNWQDAFPWTQLTKLETRFIDIEWCLQLLKHTPCLEILICALDLNVSSLTTPHRLLPRLHTIDLRENRTNKFLAYLTLPALDRMYLASDLIERSRCAPTVLHMSLRRDLEFYEFRECLWTLGGSVGHLELEGPGGSSDAFNRLFAALSSHVHSGSDDDEDLMLPQLVSLAITSCSTDIQLRPLVNMLEARRLRRSAVKLDSFTLSFSHHQRGLDEKESADVDMVERDAAIRGHIGRLARLRSQGLELELSSAFEWCGTNVDSHMVQEINTLSSGS</sequence>
<dbReference type="EMBL" id="JARKIF010000024">
    <property type="protein sequence ID" value="KAJ7615436.1"/>
    <property type="molecule type" value="Genomic_DNA"/>
</dbReference>
<evidence type="ECO:0000313" key="2">
    <source>
        <dbReference type="EMBL" id="KAJ7615436.1"/>
    </source>
</evidence>
<accession>A0AAD7BB80</accession>
<evidence type="ECO:0000313" key="3">
    <source>
        <dbReference type="Proteomes" id="UP001221142"/>
    </source>
</evidence>
<dbReference type="InterPro" id="IPR036047">
    <property type="entry name" value="F-box-like_dom_sf"/>
</dbReference>
<dbReference type="AlphaFoldDB" id="A0AAD7BB80"/>
<dbReference type="InterPro" id="IPR001810">
    <property type="entry name" value="F-box_dom"/>
</dbReference>
<gene>
    <name evidence="2" type="ORF">FB45DRAFT_935678</name>
</gene>
<proteinExistence type="predicted"/>
<protein>
    <recommendedName>
        <fullName evidence="1">F-box domain-containing protein</fullName>
    </recommendedName>
</protein>
<dbReference type="Proteomes" id="UP001221142">
    <property type="component" value="Unassembled WGS sequence"/>
</dbReference>
<organism evidence="2 3">
    <name type="scientific">Roridomyces roridus</name>
    <dbReference type="NCBI Taxonomy" id="1738132"/>
    <lineage>
        <taxon>Eukaryota</taxon>
        <taxon>Fungi</taxon>
        <taxon>Dikarya</taxon>
        <taxon>Basidiomycota</taxon>
        <taxon>Agaricomycotina</taxon>
        <taxon>Agaricomycetes</taxon>
        <taxon>Agaricomycetidae</taxon>
        <taxon>Agaricales</taxon>
        <taxon>Marasmiineae</taxon>
        <taxon>Mycenaceae</taxon>
        <taxon>Roridomyces</taxon>
    </lineage>
</organism>
<dbReference type="Gene3D" id="1.20.1280.50">
    <property type="match status" value="1"/>
</dbReference>
<reference evidence="2" key="1">
    <citation type="submission" date="2023-03" db="EMBL/GenBank/DDBJ databases">
        <title>Massive genome expansion in bonnet fungi (Mycena s.s.) driven by repeated elements and novel gene families across ecological guilds.</title>
        <authorList>
            <consortium name="Lawrence Berkeley National Laboratory"/>
            <person name="Harder C.B."/>
            <person name="Miyauchi S."/>
            <person name="Viragh M."/>
            <person name="Kuo A."/>
            <person name="Thoen E."/>
            <person name="Andreopoulos B."/>
            <person name="Lu D."/>
            <person name="Skrede I."/>
            <person name="Drula E."/>
            <person name="Henrissat B."/>
            <person name="Morin E."/>
            <person name="Kohler A."/>
            <person name="Barry K."/>
            <person name="LaButti K."/>
            <person name="Morin E."/>
            <person name="Salamov A."/>
            <person name="Lipzen A."/>
            <person name="Mereny Z."/>
            <person name="Hegedus B."/>
            <person name="Baldrian P."/>
            <person name="Stursova M."/>
            <person name="Weitz H."/>
            <person name="Taylor A."/>
            <person name="Grigoriev I.V."/>
            <person name="Nagy L.G."/>
            <person name="Martin F."/>
            <person name="Kauserud H."/>
        </authorList>
    </citation>
    <scope>NUCLEOTIDE SEQUENCE</scope>
    <source>
        <strain evidence="2">9284</strain>
    </source>
</reference>
<name>A0AAD7BB80_9AGAR</name>
<dbReference type="SUPFAM" id="SSF81383">
    <property type="entry name" value="F-box domain"/>
    <property type="match status" value="1"/>
</dbReference>